<gene>
    <name evidence="1" type="ORF">TSAR_003944</name>
</gene>
<organism evidence="1 2">
    <name type="scientific">Trichomalopsis sarcophagae</name>
    <dbReference type="NCBI Taxonomy" id="543379"/>
    <lineage>
        <taxon>Eukaryota</taxon>
        <taxon>Metazoa</taxon>
        <taxon>Ecdysozoa</taxon>
        <taxon>Arthropoda</taxon>
        <taxon>Hexapoda</taxon>
        <taxon>Insecta</taxon>
        <taxon>Pterygota</taxon>
        <taxon>Neoptera</taxon>
        <taxon>Endopterygota</taxon>
        <taxon>Hymenoptera</taxon>
        <taxon>Apocrita</taxon>
        <taxon>Proctotrupomorpha</taxon>
        <taxon>Chalcidoidea</taxon>
        <taxon>Pteromalidae</taxon>
        <taxon>Pteromalinae</taxon>
        <taxon>Trichomalopsis</taxon>
    </lineage>
</organism>
<dbReference type="EMBL" id="NNAY01002340">
    <property type="protein sequence ID" value="OXU21515.1"/>
    <property type="molecule type" value="Genomic_DNA"/>
</dbReference>
<sequence length="20" mass="2501">MRIWEKREEISGGRKVRLEQ</sequence>
<evidence type="ECO:0000313" key="1">
    <source>
        <dbReference type="EMBL" id="OXU21515.1"/>
    </source>
</evidence>
<accession>A0A232ET30</accession>
<proteinExistence type="predicted"/>
<protein>
    <submittedName>
        <fullName evidence="1">Uncharacterized protein</fullName>
    </submittedName>
</protein>
<evidence type="ECO:0000313" key="2">
    <source>
        <dbReference type="Proteomes" id="UP000215335"/>
    </source>
</evidence>
<reference evidence="1 2" key="1">
    <citation type="journal article" date="2017" name="Curr. Biol.">
        <title>The Evolution of Venom by Co-option of Single-Copy Genes.</title>
        <authorList>
            <person name="Martinson E.O."/>
            <person name="Mrinalini"/>
            <person name="Kelkar Y.D."/>
            <person name="Chang C.H."/>
            <person name="Werren J.H."/>
        </authorList>
    </citation>
    <scope>NUCLEOTIDE SEQUENCE [LARGE SCALE GENOMIC DNA]</scope>
    <source>
        <strain evidence="1 2">Alberta</strain>
        <tissue evidence="1">Whole body</tissue>
    </source>
</reference>
<dbReference type="AlphaFoldDB" id="A0A232ET30"/>
<name>A0A232ET30_9HYME</name>
<comment type="caution">
    <text evidence="1">The sequence shown here is derived from an EMBL/GenBank/DDBJ whole genome shotgun (WGS) entry which is preliminary data.</text>
</comment>
<keyword evidence="2" id="KW-1185">Reference proteome</keyword>
<dbReference type="Proteomes" id="UP000215335">
    <property type="component" value="Unassembled WGS sequence"/>
</dbReference>